<dbReference type="EMBL" id="FQZN01000004">
    <property type="protein sequence ID" value="SHI57621.1"/>
    <property type="molecule type" value="Genomic_DNA"/>
</dbReference>
<accession>A0A1M6CA02</accession>
<evidence type="ECO:0000313" key="3">
    <source>
        <dbReference type="EMBL" id="SHI57621.1"/>
    </source>
</evidence>
<name>A0A1M6CA02_9BACE</name>
<keyword evidence="1" id="KW-0812">Transmembrane</keyword>
<evidence type="ECO:0000256" key="1">
    <source>
        <dbReference type="SAM" id="Phobius"/>
    </source>
</evidence>
<protein>
    <submittedName>
        <fullName evidence="3">Transcriptional regulator, AlpA family</fullName>
    </submittedName>
</protein>
<dbReference type="Proteomes" id="UP000184192">
    <property type="component" value="Unassembled WGS sequence"/>
</dbReference>
<dbReference type="InterPro" id="IPR010093">
    <property type="entry name" value="SinI_DNA-bd"/>
</dbReference>
<dbReference type="InterPro" id="IPR009061">
    <property type="entry name" value="DNA-bd_dom_put_sf"/>
</dbReference>
<dbReference type="eggNOG" id="COG3311">
    <property type="taxonomic scope" value="Bacteria"/>
</dbReference>
<keyword evidence="1" id="KW-1133">Transmembrane helix</keyword>
<reference evidence="4" key="1">
    <citation type="submission" date="2016-11" db="EMBL/GenBank/DDBJ databases">
        <authorList>
            <person name="Varghese N."/>
            <person name="Submissions S."/>
        </authorList>
    </citation>
    <scope>NUCLEOTIDE SEQUENCE [LARGE SCALE GENOMIC DNA]</scope>
    <source>
        <strain evidence="4">DSM 26884</strain>
    </source>
</reference>
<feature type="domain" description="Helix-turn-helix" evidence="2">
    <location>
        <begin position="75"/>
        <end position="126"/>
    </location>
</feature>
<feature type="transmembrane region" description="Helical" evidence="1">
    <location>
        <begin position="15"/>
        <end position="33"/>
    </location>
</feature>
<dbReference type="NCBIfam" id="TIGR01764">
    <property type="entry name" value="excise"/>
    <property type="match status" value="1"/>
</dbReference>
<organism evidence="3 4">
    <name type="scientific">Bacteroides stercorirosoris</name>
    <dbReference type="NCBI Taxonomy" id="871324"/>
    <lineage>
        <taxon>Bacteria</taxon>
        <taxon>Pseudomonadati</taxon>
        <taxon>Bacteroidota</taxon>
        <taxon>Bacteroidia</taxon>
        <taxon>Bacteroidales</taxon>
        <taxon>Bacteroidaceae</taxon>
        <taxon>Bacteroides</taxon>
    </lineage>
</organism>
<dbReference type="Pfam" id="PF12728">
    <property type="entry name" value="HTH_17"/>
    <property type="match status" value="1"/>
</dbReference>
<keyword evidence="4" id="KW-1185">Reference proteome</keyword>
<keyword evidence="1" id="KW-0472">Membrane</keyword>
<gene>
    <name evidence="3" type="ORF">SAMN05444350_10433</name>
</gene>
<dbReference type="InterPro" id="IPR041657">
    <property type="entry name" value="HTH_17"/>
</dbReference>
<evidence type="ECO:0000259" key="2">
    <source>
        <dbReference type="Pfam" id="PF12728"/>
    </source>
</evidence>
<dbReference type="AlphaFoldDB" id="A0A1M6CA02"/>
<proteinExistence type="predicted"/>
<dbReference type="GO" id="GO:0003677">
    <property type="term" value="F:DNA binding"/>
    <property type="evidence" value="ECO:0007669"/>
    <property type="project" value="InterPro"/>
</dbReference>
<dbReference type="SUPFAM" id="SSF46955">
    <property type="entry name" value="Putative DNA-binding domain"/>
    <property type="match status" value="1"/>
</dbReference>
<evidence type="ECO:0000313" key="4">
    <source>
        <dbReference type="Proteomes" id="UP000184192"/>
    </source>
</evidence>
<sequence length="150" mass="17240">MAIKCYFFVYYQADFLVYVCIVLTTVIVGNTVLNVQIGRTDQRTALRHNFHINTKTMEEKINKILVYSLLAAKNVLTLEDVALLTGLSKSHLYRLTCTHQIPYYRPNGKQIYFDRSEVEAWMKQNRVATIKETEQQAIAYVVTGKKGGNL</sequence>